<dbReference type="AlphaFoldDB" id="X1H6L2"/>
<gene>
    <name evidence="1" type="ORF">S03H2_27902</name>
</gene>
<dbReference type="EMBL" id="BARU01016799">
    <property type="protein sequence ID" value="GAH52725.1"/>
    <property type="molecule type" value="Genomic_DNA"/>
</dbReference>
<proteinExistence type="predicted"/>
<protein>
    <submittedName>
        <fullName evidence="1">Uncharacterized protein</fullName>
    </submittedName>
</protein>
<accession>X1H6L2</accession>
<comment type="caution">
    <text evidence="1">The sequence shown here is derived from an EMBL/GenBank/DDBJ whole genome shotgun (WGS) entry which is preliminary data.</text>
</comment>
<evidence type="ECO:0000313" key="1">
    <source>
        <dbReference type="EMBL" id="GAH52725.1"/>
    </source>
</evidence>
<name>X1H6L2_9ZZZZ</name>
<reference evidence="1" key="1">
    <citation type="journal article" date="2014" name="Front. Microbiol.">
        <title>High frequency of phylogenetically diverse reductive dehalogenase-homologous genes in deep subseafloor sedimentary metagenomes.</title>
        <authorList>
            <person name="Kawai M."/>
            <person name="Futagami T."/>
            <person name="Toyoda A."/>
            <person name="Takaki Y."/>
            <person name="Nishi S."/>
            <person name="Hori S."/>
            <person name="Arai W."/>
            <person name="Tsubouchi T."/>
            <person name="Morono Y."/>
            <person name="Uchiyama I."/>
            <person name="Ito T."/>
            <person name="Fujiyama A."/>
            <person name="Inagaki F."/>
            <person name="Takami H."/>
        </authorList>
    </citation>
    <scope>NUCLEOTIDE SEQUENCE</scope>
    <source>
        <strain evidence="1">Expedition CK06-06</strain>
    </source>
</reference>
<sequence>MGIKDKATYGEYYFATQVEANGLYDEELESAFAPFFQGVLSEFPELDELPPGIKNFVKALSEPPSAGFGGFALGVGVEMIDEVLHTIFGPVTAMMKRALNRRALETWLTPAQVNTLWRRGKITEGLWEQTLASERL</sequence>
<organism evidence="1">
    <name type="scientific">marine sediment metagenome</name>
    <dbReference type="NCBI Taxonomy" id="412755"/>
    <lineage>
        <taxon>unclassified sequences</taxon>
        <taxon>metagenomes</taxon>
        <taxon>ecological metagenomes</taxon>
    </lineage>
</organism>